<evidence type="ECO:0000256" key="4">
    <source>
        <dbReference type="ARBA" id="ARBA00022989"/>
    </source>
</evidence>
<feature type="transmembrane region" description="Helical" evidence="6">
    <location>
        <begin position="15"/>
        <end position="38"/>
    </location>
</feature>
<organism evidence="8 9">
    <name type="scientific">Sporormia fimetaria CBS 119925</name>
    <dbReference type="NCBI Taxonomy" id="1340428"/>
    <lineage>
        <taxon>Eukaryota</taxon>
        <taxon>Fungi</taxon>
        <taxon>Dikarya</taxon>
        <taxon>Ascomycota</taxon>
        <taxon>Pezizomycotina</taxon>
        <taxon>Dothideomycetes</taxon>
        <taxon>Pleosporomycetidae</taxon>
        <taxon>Pleosporales</taxon>
        <taxon>Sporormiaceae</taxon>
        <taxon>Sporormia</taxon>
    </lineage>
</organism>
<dbReference type="AlphaFoldDB" id="A0A6A6V7S1"/>
<evidence type="ECO:0000256" key="5">
    <source>
        <dbReference type="ARBA" id="ARBA00023136"/>
    </source>
</evidence>
<keyword evidence="3 6" id="KW-0812">Transmembrane</keyword>
<feature type="domain" description="Major facilitator superfamily (MFS) profile" evidence="7">
    <location>
        <begin position="14"/>
        <end position="534"/>
    </location>
</feature>
<dbReference type="PANTHER" id="PTHR23504">
    <property type="entry name" value="MAJOR FACILITATOR SUPERFAMILY DOMAIN-CONTAINING PROTEIN 10"/>
    <property type="match status" value="1"/>
</dbReference>
<evidence type="ECO:0000256" key="6">
    <source>
        <dbReference type="SAM" id="Phobius"/>
    </source>
</evidence>
<comment type="subcellular location">
    <subcellularLocation>
        <location evidence="1">Membrane</location>
        <topology evidence="1">Multi-pass membrane protein</topology>
    </subcellularLocation>
</comment>
<dbReference type="CDD" id="cd17330">
    <property type="entry name" value="MFS_SLC46_TetA_like"/>
    <property type="match status" value="1"/>
</dbReference>
<accession>A0A6A6V7S1</accession>
<feature type="transmembrane region" description="Helical" evidence="6">
    <location>
        <begin position="334"/>
        <end position="359"/>
    </location>
</feature>
<feature type="transmembrane region" description="Helical" evidence="6">
    <location>
        <begin position="487"/>
        <end position="505"/>
    </location>
</feature>
<gene>
    <name evidence="8" type="ORF">M011DRAFT_495265</name>
</gene>
<evidence type="ECO:0000313" key="8">
    <source>
        <dbReference type="EMBL" id="KAF2746123.1"/>
    </source>
</evidence>
<keyword evidence="9" id="KW-1185">Reference proteome</keyword>
<feature type="transmembrane region" description="Helical" evidence="6">
    <location>
        <begin position="511"/>
        <end position="529"/>
    </location>
</feature>
<feature type="transmembrane region" description="Helical" evidence="6">
    <location>
        <begin position="84"/>
        <end position="108"/>
    </location>
</feature>
<name>A0A6A6V7S1_9PLEO</name>
<evidence type="ECO:0000313" key="9">
    <source>
        <dbReference type="Proteomes" id="UP000799440"/>
    </source>
</evidence>
<protein>
    <submittedName>
        <fullName evidence="8">MFS general substrate transporter</fullName>
    </submittedName>
</protein>
<dbReference type="EMBL" id="MU006579">
    <property type="protein sequence ID" value="KAF2746123.1"/>
    <property type="molecule type" value="Genomic_DNA"/>
</dbReference>
<feature type="transmembrane region" description="Helical" evidence="6">
    <location>
        <begin position="387"/>
        <end position="407"/>
    </location>
</feature>
<dbReference type="GO" id="GO:0016020">
    <property type="term" value="C:membrane"/>
    <property type="evidence" value="ECO:0007669"/>
    <property type="project" value="UniProtKB-SubCell"/>
</dbReference>
<dbReference type="PANTHER" id="PTHR23504:SF2">
    <property type="entry name" value="TRANSPORTER, PUTATIVE (AFU_ORTHOLOGUE AFUA_8G04150)-RELATED"/>
    <property type="match status" value="1"/>
</dbReference>
<dbReference type="InterPro" id="IPR036259">
    <property type="entry name" value="MFS_trans_sf"/>
</dbReference>
<dbReference type="InterPro" id="IPR011701">
    <property type="entry name" value="MFS"/>
</dbReference>
<keyword evidence="5 6" id="KW-0472">Membrane</keyword>
<feature type="transmembrane region" description="Helical" evidence="6">
    <location>
        <begin position="50"/>
        <end position="72"/>
    </location>
</feature>
<feature type="transmembrane region" description="Helical" evidence="6">
    <location>
        <begin position="416"/>
        <end position="433"/>
    </location>
</feature>
<dbReference type="OrthoDB" id="10262656at2759"/>
<feature type="transmembrane region" description="Helical" evidence="6">
    <location>
        <begin position="445"/>
        <end position="467"/>
    </location>
</feature>
<feature type="transmembrane region" description="Helical" evidence="6">
    <location>
        <begin position="186"/>
        <end position="208"/>
    </location>
</feature>
<dbReference type="Gene3D" id="1.20.1250.20">
    <property type="entry name" value="MFS general substrate transporter like domains"/>
    <property type="match status" value="1"/>
</dbReference>
<dbReference type="GO" id="GO:0022857">
    <property type="term" value="F:transmembrane transporter activity"/>
    <property type="evidence" value="ECO:0007669"/>
    <property type="project" value="InterPro"/>
</dbReference>
<evidence type="ECO:0000256" key="1">
    <source>
        <dbReference type="ARBA" id="ARBA00004141"/>
    </source>
</evidence>
<feature type="transmembrane region" description="Helical" evidence="6">
    <location>
        <begin position="148"/>
        <end position="166"/>
    </location>
</feature>
<dbReference type="PROSITE" id="PS50850">
    <property type="entry name" value="MFS"/>
    <property type="match status" value="1"/>
</dbReference>
<keyword evidence="2" id="KW-0813">Transport</keyword>
<dbReference type="Proteomes" id="UP000799440">
    <property type="component" value="Unassembled WGS sequence"/>
</dbReference>
<reference evidence="8" key="1">
    <citation type="journal article" date="2020" name="Stud. Mycol.">
        <title>101 Dothideomycetes genomes: a test case for predicting lifestyles and emergence of pathogens.</title>
        <authorList>
            <person name="Haridas S."/>
            <person name="Albert R."/>
            <person name="Binder M."/>
            <person name="Bloem J."/>
            <person name="Labutti K."/>
            <person name="Salamov A."/>
            <person name="Andreopoulos B."/>
            <person name="Baker S."/>
            <person name="Barry K."/>
            <person name="Bills G."/>
            <person name="Bluhm B."/>
            <person name="Cannon C."/>
            <person name="Castanera R."/>
            <person name="Culley D."/>
            <person name="Daum C."/>
            <person name="Ezra D."/>
            <person name="Gonzalez J."/>
            <person name="Henrissat B."/>
            <person name="Kuo A."/>
            <person name="Liang C."/>
            <person name="Lipzen A."/>
            <person name="Lutzoni F."/>
            <person name="Magnuson J."/>
            <person name="Mondo S."/>
            <person name="Nolan M."/>
            <person name="Ohm R."/>
            <person name="Pangilinan J."/>
            <person name="Park H.-J."/>
            <person name="Ramirez L."/>
            <person name="Alfaro M."/>
            <person name="Sun H."/>
            <person name="Tritt A."/>
            <person name="Yoshinaga Y."/>
            <person name="Zwiers L.-H."/>
            <person name="Turgeon B."/>
            <person name="Goodwin S."/>
            <person name="Spatafora J."/>
            <person name="Crous P."/>
            <person name="Grigoriev I."/>
        </authorList>
    </citation>
    <scope>NUCLEOTIDE SEQUENCE</scope>
    <source>
        <strain evidence="8">CBS 119925</strain>
    </source>
</reference>
<evidence type="ECO:0000256" key="3">
    <source>
        <dbReference type="ARBA" id="ARBA00022692"/>
    </source>
</evidence>
<proteinExistence type="predicted"/>
<sequence>MPRDTSNDAFPTKQLIIIGICRFSEPIAFNSILAYSYLMVKDLGIPADEASFYSGLLVSAYAVAEAFTALAWGAISDVYGRKPVALLGLAGVALSSVMFGCAQTYWVALVARLIGGALNGNVAIMQTMVAEVVTNPEHEPRAYATQPFVWTLGGIIGSAMGGYLAKPAVFYPHLFSPTGIFGRYPYLLPNLVAAFMILLAILQGVLFLEETNPALKNPTKPNGHEPDLESIDERTPLRHAALDRTRASVSRASISRGSFSSFRERRNSVLAAIREVRKRPSFLEEGLPMPIDSRFDIRRTSFGTMHSITLPQPPLRHRLQPSTRPPQKTFNYTVIMITVSLAIMCYHQMAFISLMPIWILDTPLSPHFNHLDLQGGLGFSLHDVGTYLAVNGVIALFIQGFIFPIFVSKVGVWKSFVWMIVLYPTCYILVPFITALPEYLISPGVYFAFILQGFFSIVVFPCALILLKNATPSPLVLGRVNGMSMSACCLARTLSSPLVGLMYTLGGSGTAWFSLAAVAAAGGLQLFWVPKEGTQADGRSGRLRVVSAQVVG</sequence>
<dbReference type="Pfam" id="PF07690">
    <property type="entry name" value="MFS_1"/>
    <property type="match status" value="1"/>
</dbReference>
<dbReference type="SUPFAM" id="SSF103473">
    <property type="entry name" value="MFS general substrate transporter"/>
    <property type="match status" value="1"/>
</dbReference>
<evidence type="ECO:0000259" key="7">
    <source>
        <dbReference type="PROSITE" id="PS50850"/>
    </source>
</evidence>
<dbReference type="InterPro" id="IPR020846">
    <property type="entry name" value="MFS_dom"/>
</dbReference>
<keyword evidence="4 6" id="KW-1133">Transmembrane helix</keyword>
<evidence type="ECO:0000256" key="2">
    <source>
        <dbReference type="ARBA" id="ARBA00022448"/>
    </source>
</evidence>